<sequence length="87" mass="9804">MEIRLYSPFSEEVGESRVQISVKGTITTKELVSLLFKHFPGFEKYRSSDTQDPFYHLLLLRDDAVLRLEDSVNDADSISITLPLAGG</sequence>
<proteinExistence type="predicted"/>
<evidence type="ECO:0000313" key="2">
    <source>
        <dbReference type="Proteomes" id="UP000319130"/>
    </source>
</evidence>
<dbReference type="AlphaFoldDB" id="A0A523W0E5"/>
<organism evidence="1 2">
    <name type="scientific">Aerophobetes bacterium</name>
    <dbReference type="NCBI Taxonomy" id="2030807"/>
    <lineage>
        <taxon>Bacteria</taxon>
        <taxon>Candidatus Aerophobota</taxon>
    </lineage>
</organism>
<evidence type="ECO:0008006" key="3">
    <source>
        <dbReference type="Google" id="ProtNLM"/>
    </source>
</evidence>
<dbReference type="SUPFAM" id="SSF54285">
    <property type="entry name" value="MoaD/ThiS"/>
    <property type="match status" value="1"/>
</dbReference>
<dbReference type="InterPro" id="IPR016155">
    <property type="entry name" value="Mopterin_synth/thiamin_S_b"/>
</dbReference>
<dbReference type="CDD" id="cd17040">
    <property type="entry name" value="Ubl_MoaD_like"/>
    <property type="match status" value="1"/>
</dbReference>
<accession>A0A523W0E5</accession>
<dbReference type="EMBL" id="SOIZ01000297">
    <property type="protein sequence ID" value="TET60483.1"/>
    <property type="molecule type" value="Genomic_DNA"/>
</dbReference>
<name>A0A523W0E5_UNCAE</name>
<comment type="caution">
    <text evidence="1">The sequence shown here is derived from an EMBL/GenBank/DDBJ whole genome shotgun (WGS) entry which is preliminary data.</text>
</comment>
<dbReference type="InterPro" id="IPR012675">
    <property type="entry name" value="Beta-grasp_dom_sf"/>
</dbReference>
<dbReference type="Gene3D" id="3.10.20.30">
    <property type="match status" value="1"/>
</dbReference>
<protein>
    <recommendedName>
        <fullName evidence="3">MoaD/ThiS family protein</fullName>
    </recommendedName>
</protein>
<dbReference type="Proteomes" id="UP000319130">
    <property type="component" value="Unassembled WGS sequence"/>
</dbReference>
<reference evidence="1 2" key="1">
    <citation type="submission" date="2019-03" db="EMBL/GenBank/DDBJ databases">
        <title>Metabolic potential of uncultured bacteria and archaea associated with petroleum seepage in deep-sea sediments.</title>
        <authorList>
            <person name="Dong X."/>
            <person name="Hubert C."/>
        </authorList>
    </citation>
    <scope>NUCLEOTIDE SEQUENCE [LARGE SCALE GENOMIC DNA]</scope>
    <source>
        <strain evidence="1">E29_bin52</strain>
    </source>
</reference>
<evidence type="ECO:0000313" key="1">
    <source>
        <dbReference type="EMBL" id="TET60483.1"/>
    </source>
</evidence>
<gene>
    <name evidence="1" type="ORF">E3J48_06645</name>
</gene>